<evidence type="ECO:0000256" key="1">
    <source>
        <dbReference type="SAM" id="MobiDB-lite"/>
    </source>
</evidence>
<dbReference type="AlphaFoldDB" id="A0A484FNJ7"/>
<organism evidence="2 3">
    <name type="scientific">Colletotrichum orbiculare (strain 104-T / ATCC 96160 / CBS 514.97 / LARS 414 / MAFF 240422)</name>
    <name type="common">Cucumber anthracnose fungus</name>
    <name type="synonym">Colletotrichum lagenarium</name>
    <dbReference type="NCBI Taxonomy" id="1213857"/>
    <lineage>
        <taxon>Eukaryota</taxon>
        <taxon>Fungi</taxon>
        <taxon>Dikarya</taxon>
        <taxon>Ascomycota</taxon>
        <taxon>Pezizomycotina</taxon>
        <taxon>Sordariomycetes</taxon>
        <taxon>Hypocreomycetidae</taxon>
        <taxon>Glomerellales</taxon>
        <taxon>Glomerellaceae</taxon>
        <taxon>Colletotrichum</taxon>
        <taxon>Colletotrichum orbiculare species complex</taxon>
    </lineage>
</organism>
<evidence type="ECO:0000313" key="2">
    <source>
        <dbReference type="EMBL" id="TDZ19265.1"/>
    </source>
</evidence>
<comment type="caution">
    <text evidence="2">The sequence shown here is derived from an EMBL/GenBank/DDBJ whole genome shotgun (WGS) entry which is preliminary data.</text>
</comment>
<sequence length="79" mass="8560">MDAGEATRDAPEDPPATPKNKTSPHREWITSSKCVSPLDEAPARSVQVMSQKTPCATFSVSPCWRPWGFSFSSSAFESG</sequence>
<reference evidence="3" key="1">
    <citation type="journal article" date="2013" name="New Phytol.">
        <title>Comparative genomic and transcriptomic analyses reveal the hemibiotrophic stage shift of Colletotrichum fungi.</title>
        <authorList>
            <person name="Gan P."/>
            <person name="Ikeda K."/>
            <person name="Irieda H."/>
            <person name="Narusaka M."/>
            <person name="O'Connell R.J."/>
            <person name="Narusaka Y."/>
            <person name="Takano Y."/>
            <person name="Kubo Y."/>
            <person name="Shirasu K."/>
        </authorList>
    </citation>
    <scope>NUCLEOTIDE SEQUENCE [LARGE SCALE GENOMIC DNA]</scope>
    <source>
        <strain evidence="3">104-T / ATCC 96160 / CBS 514.97 / LARS 414 / MAFF 240422</strain>
    </source>
</reference>
<feature type="compositionally biased region" description="Basic and acidic residues" evidence="1">
    <location>
        <begin position="1"/>
        <end position="11"/>
    </location>
</feature>
<protein>
    <submittedName>
        <fullName evidence="2">Uncharacterized protein</fullName>
    </submittedName>
</protein>
<keyword evidence="3" id="KW-1185">Reference proteome</keyword>
<proteinExistence type="predicted"/>
<feature type="region of interest" description="Disordered" evidence="1">
    <location>
        <begin position="1"/>
        <end position="34"/>
    </location>
</feature>
<evidence type="ECO:0000313" key="3">
    <source>
        <dbReference type="Proteomes" id="UP000014480"/>
    </source>
</evidence>
<gene>
    <name evidence="2" type="ORF">Cob_v007649</name>
</gene>
<accession>A0A484FNJ7</accession>
<name>A0A484FNJ7_COLOR</name>
<dbReference type="Proteomes" id="UP000014480">
    <property type="component" value="Unassembled WGS sequence"/>
</dbReference>
<dbReference type="EMBL" id="AMCV02000020">
    <property type="protein sequence ID" value="TDZ19265.1"/>
    <property type="molecule type" value="Genomic_DNA"/>
</dbReference>
<reference evidence="3" key="2">
    <citation type="journal article" date="2019" name="Mol. Plant Microbe Interact.">
        <title>Genome sequence resources for four phytopathogenic fungi from the Colletotrichum orbiculare species complex.</title>
        <authorList>
            <person name="Gan P."/>
            <person name="Tsushima A."/>
            <person name="Narusaka M."/>
            <person name="Narusaka Y."/>
            <person name="Takano Y."/>
            <person name="Kubo Y."/>
            <person name="Shirasu K."/>
        </authorList>
    </citation>
    <scope>GENOME REANNOTATION</scope>
    <source>
        <strain evidence="3">104-T / ATCC 96160 / CBS 514.97 / LARS 414 / MAFF 240422</strain>
    </source>
</reference>